<dbReference type="Pfam" id="PF04392">
    <property type="entry name" value="ABC_sub_bind"/>
    <property type="match status" value="1"/>
</dbReference>
<proteinExistence type="predicted"/>
<dbReference type="Proteomes" id="UP001367030">
    <property type="component" value="Unassembled WGS sequence"/>
</dbReference>
<protein>
    <submittedName>
        <fullName evidence="1">ABC transporter substrate-binding protein</fullName>
    </submittedName>
</protein>
<keyword evidence="2" id="KW-1185">Reference proteome</keyword>
<dbReference type="CDD" id="cd06325">
    <property type="entry name" value="PBP1_ABC_unchar_transporter"/>
    <property type="match status" value="1"/>
</dbReference>
<evidence type="ECO:0000313" key="1">
    <source>
        <dbReference type="EMBL" id="MEJ8852961.1"/>
    </source>
</evidence>
<evidence type="ECO:0000313" key="2">
    <source>
        <dbReference type="Proteomes" id="UP001367030"/>
    </source>
</evidence>
<comment type="caution">
    <text evidence="1">The sequence shown here is derived from an EMBL/GenBank/DDBJ whole genome shotgun (WGS) entry which is preliminary data.</text>
</comment>
<accession>A0ABU8WZM8</accession>
<dbReference type="PANTHER" id="PTHR35271">
    <property type="entry name" value="ABC TRANSPORTER, SUBSTRATE-BINDING LIPOPROTEIN-RELATED"/>
    <property type="match status" value="1"/>
</dbReference>
<reference evidence="1 2" key="1">
    <citation type="submission" date="2024-03" db="EMBL/GenBank/DDBJ databases">
        <title>Novel species of the genus Variovorax.</title>
        <authorList>
            <person name="Liu Q."/>
            <person name="Xin Y.-H."/>
        </authorList>
    </citation>
    <scope>NUCLEOTIDE SEQUENCE [LARGE SCALE GENOMIC DNA]</scope>
    <source>
        <strain evidence="1 2">KACC 18901</strain>
    </source>
</reference>
<dbReference type="InterPro" id="IPR007487">
    <property type="entry name" value="ABC_transpt-TYRBP-like"/>
</dbReference>
<dbReference type="EMBL" id="JBBKZS010000001">
    <property type="protein sequence ID" value="MEJ8852961.1"/>
    <property type="molecule type" value="Genomic_DNA"/>
</dbReference>
<dbReference type="PANTHER" id="PTHR35271:SF1">
    <property type="entry name" value="ABC TRANSPORTER, SUBSTRATE-BINDING LIPOPROTEIN"/>
    <property type="match status" value="1"/>
</dbReference>
<sequence length="331" mass="35176">MTVVNMHRRILLTLTMGAACVPRASLSQRQASRPLRIGYVDTSSASIGSQRLDRLRAGLRDLGYAEGKDIAIDAQWAESAYDRLPALAAALLAQQPDLIVAAGPAAIQAMRKATSTVPIVFAASGDPLVFGFVQSLSRPGGNVTGVSSVGADLSGKYLEFLREALPGLSTVAVLMNPGHPGHPDYLRSIQAAAPASVRVLPLQAADPGQIDAAFDAIRQGRAQALIVLGDGLFFAQARRIADLAIPQRLPTLFSTREPVQAGGLMSYGPNLAEQFYRAASYVDKILRGAHPADLPVEQPTTFELVINRKTAKAIGLTLRQALLLRADVLIE</sequence>
<organism evidence="1 2">
    <name type="scientific">Variovorax robiniae</name>
    <dbReference type="NCBI Taxonomy" id="1836199"/>
    <lineage>
        <taxon>Bacteria</taxon>
        <taxon>Pseudomonadati</taxon>
        <taxon>Pseudomonadota</taxon>
        <taxon>Betaproteobacteria</taxon>
        <taxon>Burkholderiales</taxon>
        <taxon>Comamonadaceae</taxon>
        <taxon>Variovorax</taxon>
    </lineage>
</organism>
<dbReference type="RefSeq" id="WP_340333075.1">
    <property type="nucleotide sequence ID" value="NZ_JBBKZS010000001.1"/>
</dbReference>
<name>A0ABU8WZM8_9BURK</name>
<gene>
    <name evidence="1" type="ORF">WKW79_00180</name>
</gene>
<dbReference type="Gene3D" id="3.40.50.2300">
    <property type="match status" value="2"/>
</dbReference>